<sequence length="392" mass="42528">MRTSLSKLLVGAFLLVFLTLIFSAGGISLTEKVKLVILPAKVGSGWNMDEVDYLLAILEEQALELGRFQLFPRADLSQIMKERNMSEFGVSEALQIGKLGGSKYALLLTLTELSSFWSSQSKSYIAVSRYTIKLYNIEDGSLLASKTLESEGSSKDSAQKAISEALRTTANDIWYELRQIFKLEAYVKSINGNTVVLSGVDPKIVKKGYIFQIETSSGEIGYVKVVGYNKSEGTVITTFMYGAMPSEYDVATEFPVMPFKGGIGLGMFSNYFGLGISAWGSTEEIPLPLYIGVGTFLGSIAGYTPVYLNMGAGLNILEMGRITVGMNGGLSLIGLVDLDTFESLSYIFGAFGGALVTYEFNPRMGVYGSVGYSLYLGTNGPTGIVFQLGMYF</sequence>
<dbReference type="AlphaFoldDB" id="A0AAI8CL31"/>
<accession>A0AAI8CL31</accession>
<protein>
    <submittedName>
        <fullName evidence="1">Uncharacterized protein</fullName>
    </submittedName>
</protein>
<gene>
    <name evidence="1" type="ORF">NA23_03320</name>
</gene>
<evidence type="ECO:0000313" key="1">
    <source>
        <dbReference type="EMBL" id="AMW32418.1"/>
    </source>
</evidence>
<dbReference type="EMBL" id="CP014334">
    <property type="protein sequence ID" value="AMW32418.1"/>
    <property type="molecule type" value="Genomic_DNA"/>
</dbReference>
<evidence type="ECO:0000313" key="2">
    <source>
        <dbReference type="Proteomes" id="UP000093740"/>
    </source>
</evidence>
<dbReference type="Proteomes" id="UP000093740">
    <property type="component" value="Chromosome"/>
</dbReference>
<proteinExistence type="predicted"/>
<organism evidence="1 2">
    <name type="scientific">Fervidobacterium islandicum</name>
    <dbReference type="NCBI Taxonomy" id="2423"/>
    <lineage>
        <taxon>Bacteria</taxon>
        <taxon>Thermotogati</taxon>
        <taxon>Thermotogota</taxon>
        <taxon>Thermotogae</taxon>
        <taxon>Thermotogales</taxon>
        <taxon>Fervidobacteriaceae</taxon>
        <taxon>Fervidobacterium</taxon>
    </lineage>
</organism>
<name>A0AAI8CL31_FERIS</name>
<reference evidence="1 2" key="1">
    <citation type="journal article" date="2015" name="Stand. Genomic Sci.">
        <title>Genome sequence of a native-feather degrading extremely thermophilic Eubacterium, Fervidobacterium islandicum AW-1.</title>
        <authorList>
            <person name="Lee Y.J."/>
            <person name="Jeong H."/>
            <person name="Park G.S."/>
            <person name="Kwak Y."/>
            <person name="Lee S.J."/>
            <person name="Lee S.J."/>
            <person name="Park M.K."/>
            <person name="Kim J.Y."/>
            <person name="Kang H.K."/>
            <person name="Shin J.H."/>
            <person name="Lee D.W."/>
        </authorList>
    </citation>
    <scope>NUCLEOTIDE SEQUENCE [LARGE SCALE GENOMIC DNA]</scope>
    <source>
        <strain evidence="1 2">AW-1</strain>
    </source>
</reference>
<dbReference type="Gene3D" id="3.40.50.10610">
    <property type="entry name" value="ABC-type transport auxiliary lipoprotein component"/>
    <property type="match status" value="1"/>
</dbReference>
<dbReference type="RefSeq" id="WP_052107059.1">
    <property type="nucleotide sequence ID" value="NZ_CP014334.2"/>
</dbReference>
<dbReference type="KEGG" id="fia:NA23_03320"/>
<keyword evidence="2" id="KW-1185">Reference proteome</keyword>